<dbReference type="InterPro" id="IPR036770">
    <property type="entry name" value="Ankyrin_rpt-contain_sf"/>
</dbReference>
<feature type="repeat" description="ANK" evidence="1">
    <location>
        <begin position="715"/>
        <end position="747"/>
    </location>
</feature>
<dbReference type="Pfam" id="PF12796">
    <property type="entry name" value="Ank_2"/>
    <property type="match status" value="1"/>
</dbReference>
<dbReference type="SUPFAM" id="SSF48403">
    <property type="entry name" value="Ankyrin repeat"/>
    <property type="match status" value="1"/>
</dbReference>
<dbReference type="AlphaFoldDB" id="A0A6V8R390"/>
<dbReference type="PANTHER" id="PTHR24148:SF78">
    <property type="entry name" value="HETEROKARYON INCOMPATIBILITY DOMAIN-CONTAINING PROTEIN"/>
    <property type="match status" value="1"/>
</dbReference>
<dbReference type="PROSITE" id="PS50088">
    <property type="entry name" value="ANK_REPEAT"/>
    <property type="match status" value="3"/>
</dbReference>
<organism evidence="4 5">
    <name type="scientific">Trichoderma asperellum</name>
    <name type="common">Filamentous fungus</name>
    <dbReference type="NCBI Taxonomy" id="101201"/>
    <lineage>
        <taxon>Eukaryota</taxon>
        <taxon>Fungi</taxon>
        <taxon>Dikarya</taxon>
        <taxon>Ascomycota</taxon>
        <taxon>Pezizomycotina</taxon>
        <taxon>Sordariomycetes</taxon>
        <taxon>Hypocreomycetidae</taxon>
        <taxon>Hypocreales</taxon>
        <taxon>Hypocreaceae</taxon>
        <taxon>Trichoderma</taxon>
    </lineage>
</organism>
<evidence type="ECO:0000313" key="4">
    <source>
        <dbReference type="EMBL" id="GFP58625.1"/>
    </source>
</evidence>
<dbReference type="InterPro" id="IPR052895">
    <property type="entry name" value="HetReg/Transcr_Mod"/>
</dbReference>
<dbReference type="PANTHER" id="PTHR24148">
    <property type="entry name" value="ANKYRIN REPEAT DOMAIN-CONTAINING PROTEIN 39 HOMOLOG-RELATED"/>
    <property type="match status" value="1"/>
</dbReference>
<accession>A0A6V8R390</accession>
<keyword evidence="1" id="KW-0040">ANK repeat</keyword>
<gene>
    <name evidence="4" type="ORF">TASIC1_0010043600</name>
</gene>
<protein>
    <submittedName>
        <fullName evidence="4">Serine/threonine-protein phosphatase 6 regulatory ankyrin repeat subunit C</fullName>
    </submittedName>
</protein>
<proteinExistence type="predicted"/>
<feature type="repeat" description="ANK" evidence="1">
    <location>
        <begin position="748"/>
        <end position="780"/>
    </location>
</feature>
<evidence type="ECO:0000256" key="1">
    <source>
        <dbReference type="PROSITE-ProRule" id="PRU00023"/>
    </source>
</evidence>
<reference evidence="4 5" key="1">
    <citation type="submission" date="2020-07" db="EMBL/GenBank/DDBJ databases">
        <title>Trichoderma asperellum IC-1 whole genome shotgun sequence.</title>
        <authorList>
            <person name="Kanamasa S."/>
            <person name="Takahashi H."/>
        </authorList>
    </citation>
    <scope>NUCLEOTIDE SEQUENCE [LARGE SCALE GENOMIC DNA]</scope>
    <source>
        <strain evidence="4 5">IC-1</strain>
    </source>
</reference>
<feature type="region of interest" description="Disordered" evidence="2">
    <location>
        <begin position="1"/>
        <end position="56"/>
    </location>
</feature>
<dbReference type="InterPro" id="IPR002110">
    <property type="entry name" value="Ankyrin_rpt"/>
</dbReference>
<dbReference type="Proteomes" id="UP000517252">
    <property type="component" value="Unassembled WGS sequence"/>
</dbReference>
<feature type="repeat" description="ANK" evidence="1">
    <location>
        <begin position="682"/>
        <end position="714"/>
    </location>
</feature>
<dbReference type="InterPro" id="IPR010730">
    <property type="entry name" value="HET"/>
</dbReference>
<name>A0A6V8R390_TRIAP</name>
<dbReference type="EMBL" id="BLZH01000010">
    <property type="protein sequence ID" value="GFP58625.1"/>
    <property type="molecule type" value="Genomic_DNA"/>
</dbReference>
<dbReference type="OrthoDB" id="194358at2759"/>
<dbReference type="Pfam" id="PF00023">
    <property type="entry name" value="Ank"/>
    <property type="match status" value="1"/>
</dbReference>
<dbReference type="PROSITE" id="PS50297">
    <property type="entry name" value="ANK_REP_REGION"/>
    <property type="match status" value="3"/>
</dbReference>
<dbReference type="Gene3D" id="1.25.40.20">
    <property type="entry name" value="Ankyrin repeat-containing domain"/>
    <property type="match status" value="1"/>
</dbReference>
<dbReference type="SMART" id="SM00248">
    <property type="entry name" value="ANK"/>
    <property type="match status" value="4"/>
</dbReference>
<evidence type="ECO:0000259" key="3">
    <source>
        <dbReference type="Pfam" id="PF06985"/>
    </source>
</evidence>
<dbReference type="Pfam" id="PF06985">
    <property type="entry name" value="HET"/>
    <property type="match status" value="1"/>
</dbReference>
<feature type="compositionally biased region" description="Polar residues" evidence="2">
    <location>
        <begin position="1"/>
        <end position="16"/>
    </location>
</feature>
<evidence type="ECO:0000256" key="2">
    <source>
        <dbReference type="SAM" id="MobiDB-lite"/>
    </source>
</evidence>
<comment type="caution">
    <text evidence="4">The sequence shown here is derived from an EMBL/GenBank/DDBJ whole genome shotgun (WGS) entry which is preliminary data.</text>
</comment>
<sequence>MQNCGQPSRLTGSSTLPELDPNVPPSRAADLTCPRNLEDTVPIERQAGKQAKPNVEYASSTTAIPTYDSLALPDKLMGRAFDSLDEASSAEAYKAIPSSKPRESDSTLSALLKLDNLDDKYHYSPLSRPGSIRLLRLIPLHGEKHEKSDRIQCKLFNYPLQESIEGTHPYEALSYVWGCSDKHHSISVDGHAICINQEDDDEKGQQVQSMAKIYAKASRVIVWLGEAAEDSDQALEEIRIAAVKQSTNLAINETNHQQAILTLLERPWFRRIWVLQEVAAARHVLIKCGSTEIDGYAFCSGLNALKLSYETCPDLQGVIRSVAYLIRDAIFRSRHQTSQLGRFSLHILPLSELVDMYHTREAKERHDKVYALLGMSSDDPSAAGLSANYKTPWKEVFQKLVNFFISDRMSVDTWDNEEVAVVKGKGCVLGEVSSVERDIVRDDRQIVNITWKNAPDHFNTKMERSSRLTFRASAKSIRVGDVVCLLQGASRPTIVRLCYDFSVVILIAVPILDDRTTSIKWAEILRQIATFPNDFLLVWDWNVSRGKSQDGEDYANFMTSRGMFKSPKTELQDYLDKATRLRDVGLLLHGMEQHEGAGKNFRKAIEVCETALRSLDNLELAYSCHGPRRNVDAWGLVAMVDLLIEEKGEWAPLSLAARNGNGTVVKLLLDTGKVDLDSKDKGGRTPLSYAAENGSRGVVEQLLQKGADANAQDEKEMSALHWAAEGGHEEVVSVLIEMKSNVNVKDKHGATPLVRAIGNRSKDVLETLLKNGAELNYIYQDYFVSEADVIQATFY</sequence>
<evidence type="ECO:0000313" key="5">
    <source>
        <dbReference type="Proteomes" id="UP000517252"/>
    </source>
</evidence>
<feature type="domain" description="Heterokaryon incompatibility" evidence="3">
    <location>
        <begin position="192"/>
        <end position="277"/>
    </location>
</feature>